<reference evidence="9" key="1">
    <citation type="journal article" date="2019" name="Int. J. Syst. Evol. Microbiol.">
        <title>The Global Catalogue of Microorganisms (GCM) 10K type strain sequencing project: providing services to taxonomists for standard genome sequencing and annotation.</title>
        <authorList>
            <consortium name="The Broad Institute Genomics Platform"/>
            <consortium name="The Broad Institute Genome Sequencing Center for Infectious Disease"/>
            <person name="Wu L."/>
            <person name="Ma J."/>
        </authorList>
    </citation>
    <scope>NUCLEOTIDE SEQUENCE [LARGE SCALE GENOMIC DNA]</scope>
    <source>
        <strain evidence="9">JCM 13006</strain>
    </source>
</reference>
<name>A0ABP9DPQ1_9ACTN</name>
<feature type="transmembrane region" description="Helical" evidence="6">
    <location>
        <begin position="55"/>
        <end position="82"/>
    </location>
</feature>
<dbReference type="Pfam" id="PF06271">
    <property type="entry name" value="RDD"/>
    <property type="match status" value="1"/>
</dbReference>
<dbReference type="InterPro" id="IPR010432">
    <property type="entry name" value="RDD"/>
</dbReference>
<proteinExistence type="predicted"/>
<comment type="caution">
    <text evidence="8">The sequence shown here is derived from an EMBL/GenBank/DDBJ whole genome shotgun (WGS) entry which is preliminary data.</text>
</comment>
<dbReference type="RefSeq" id="WP_345697313.1">
    <property type="nucleotide sequence ID" value="NZ_BAABIS010000001.1"/>
</dbReference>
<gene>
    <name evidence="8" type="ORF">GCM10023235_29760</name>
</gene>
<keyword evidence="2" id="KW-1003">Cell membrane</keyword>
<keyword evidence="3 6" id="KW-0812">Transmembrane</keyword>
<dbReference type="PANTHER" id="PTHR36115">
    <property type="entry name" value="PROLINE-RICH ANTIGEN HOMOLOG-RELATED"/>
    <property type="match status" value="1"/>
</dbReference>
<keyword evidence="9" id="KW-1185">Reference proteome</keyword>
<evidence type="ECO:0000256" key="4">
    <source>
        <dbReference type="ARBA" id="ARBA00022989"/>
    </source>
</evidence>
<dbReference type="EMBL" id="BAABIS010000001">
    <property type="protein sequence ID" value="GAA4850798.1"/>
    <property type="molecule type" value="Genomic_DNA"/>
</dbReference>
<sequence>MAGPGRRLLARLVDTVVVAVVGVAVGVPLVGSALEHLNQKIADAQTASARTGQRVQVWLVDPVTLGKLGALLALLLLFGAVYEVMPTARTGQTFGKRLARIRVVDASGGRPPTVGRSVARWLVGLLGTLLLVGAVVPLFDRTARRGWHDRAARTRVVVRK</sequence>
<comment type="subcellular location">
    <subcellularLocation>
        <location evidence="1">Cell membrane</location>
        <topology evidence="1">Multi-pass membrane protein</topology>
    </subcellularLocation>
</comment>
<keyword evidence="5 6" id="KW-0472">Membrane</keyword>
<accession>A0ABP9DPQ1</accession>
<dbReference type="PANTHER" id="PTHR36115:SF4">
    <property type="entry name" value="MEMBRANE PROTEIN"/>
    <property type="match status" value="1"/>
</dbReference>
<keyword evidence="4 6" id="KW-1133">Transmembrane helix</keyword>
<organism evidence="8 9">
    <name type="scientific">Kitasatospora terrestris</name>
    <dbReference type="NCBI Taxonomy" id="258051"/>
    <lineage>
        <taxon>Bacteria</taxon>
        <taxon>Bacillati</taxon>
        <taxon>Actinomycetota</taxon>
        <taxon>Actinomycetes</taxon>
        <taxon>Kitasatosporales</taxon>
        <taxon>Streptomycetaceae</taxon>
        <taxon>Kitasatospora</taxon>
    </lineage>
</organism>
<dbReference type="InterPro" id="IPR051791">
    <property type="entry name" value="Pra-immunoreactive"/>
</dbReference>
<evidence type="ECO:0000313" key="9">
    <source>
        <dbReference type="Proteomes" id="UP001501752"/>
    </source>
</evidence>
<evidence type="ECO:0000313" key="8">
    <source>
        <dbReference type="EMBL" id="GAA4850798.1"/>
    </source>
</evidence>
<evidence type="ECO:0000256" key="5">
    <source>
        <dbReference type="ARBA" id="ARBA00023136"/>
    </source>
</evidence>
<protein>
    <recommendedName>
        <fullName evidence="7">RDD domain-containing protein</fullName>
    </recommendedName>
</protein>
<feature type="transmembrane region" description="Helical" evidence="6">
    <location>
        <begin position="12"/>
        <end position="34"/>
    </location>
</feature>
<evidence type="ECO:0000256" key="6">
    <source>
        <dbReference type="SAM" id="Phobius"/>
    </source>
</evidence>
<feature type="domain" description="RDD" evidence="7">
    <location>
        <begin position="2"/>
        <end position="152"/>
    </location>
</feature>
<evidence type="ECO:0000256" key="1">
    <source>
        <dbReference type="ARBA" id="ARBA00004651"/>
    </source>
</evidence>
<dbReference type="Proteomes" id="UP001501752">
    <property type="component" value="Unassembled WGS sequence"/>
</dbReference>
<evidence type="ECO:0000256" key="3">
    <source>
        <dbReference type="ARBA" id="ARBA00022692"/>
    </source>
</evidence>
<evidence type="ECO:0000259" key="7">
    <source>
        <dbReference type="Pfam" id="PF06271"/>
    </source>
</evidence>
<feature type="transmembrane region" description="Helical" evidence="6">
    <location>
        <begin position="118"/>
        <end position="139"/>
    </location>
</feature>
<evidence type="ECO:0000256" key="2">
    <source>
        <dbReference type="ARBA" id="ARBA00022475"/>
    </source>
</evidence>